<reference evidence="3 4" key="1">
    <citation type="submission" date="2024-09" db="EMBL/GenBank/DDBJ databases">
        <authorList>
            <person name="Zhang Z.-H."/>
        </authorList>
    </citation>
    <scope>NUCLEOTIDE SEQUENCE [LARGE SCALE GENOMIC DNA]</scope>
    <source>
        <strain evidence="3 4">HHTR114</strain>
    </source>
</reference>
<dbReference type="SUPFAM" id="SSF159888">
    <property type="entry name" value="YdhG-like"/>
    <property type="match status" value="1"/>
</dbReference>
<feature type="compositionally biased region" description="Basic residues" evidence="1">
    <location>
        <begin position="1"/>
        <end position="15"/>
    </location>
</feature>
<keyword evidence="4" id="KW-1185">Reference proteome</keyword>
<name>A0ABW1KRC2_9PROT</name>
<evidence type="ECO:0000313" key="4">
    <source>
        <dbReference type="Proteomes" id="UP001596116"/>
    </source>
</evidence>
<dbReference type="EMBL" id="JBHPON010000001">
    <property type="protein sequence ID" value="MFC6034319.1"/>
    <property type="molecule type" value="Genomic_DNA"/>
</dbReference>
<dbReference type="Proteomes" id="UP001596116">
    <property type="component" value="Unassembled WGS sequence"/>
</dbReference>
<dbReference type="InterPro" id="IPR014922">
    <property type="entry name" value="YdhG-like"/>
</dbReference>
<evidence type="ECO:0000313" key="3">
    <source>
        <dbReference type="EMBL" id="MFC6034319.1"/>
    </source>
</evidence>
<dbReference type="RefSeq" id="WP_379880363.1">
    <property type="nucleotide sequence ID" value="NZ_JBHPON010000001.1"/>
</dbReference>
<evidence type="ECO:0000256" key="1">
    <source>
        <dbReference type="SAM" id="MobiDB-lite"/>
    </source>
</evidence>
<protein>
    <submittedName>
        <fullName evidence="3">DUF1801 domain-containing protein</fullName>
    </submittedName>
</protein>
<accession>A0ABW1KRC2</accession>
<gene>
    <name evidence="3" type="ORF">ACFMB1_02120</name>
</gene>
<dbReference type="Pfam" id="PF08818">
    <property type="entry name" value="DUF1801"/>
    <property type="match status" value="1"/>
</dbReference>
<evidence type="ECO:0000259" key="2">
    <source>
        <dbReference type="Pfam" id="PF08818"/>
    </source>
</evidence>
<proteinExistence type="predicted"/>
<sequence length="156" mass="17105">MAVKRKTSTTKKTSKAAKQASLKTIPTAQSVTAFINSVENETRKKDAKTLVAMMKKVTGEKATMWGPSIIGFGEYHYKYESGREGDMLAVGFSPRKTNMALYVLGSLGEDEPLLKKLGPYKNGKSCLYISALDKVDLSVLEKIVAKSYKATKAKWG</sequence>
<feature type="region of interest" description="Disordered" evidence="1">
    <location>
        <begin position="1"/>
        <end position="21"/>
    </location>
</feature>
<feature type="domain" description="YdhG-like" evidence="2">
    <location>
        <begin position="43"/>
        <end position="146"/>
    </location>
</feature>
<comment type="caution">
    <text evidence="3">The sequence shown here is derived from an EMBL/GenBank/DDBJ whole genome shotgun (WGS) entry which is preliminary data.</text>
</comment>
<organism evidence="3 4">
    <name type="scientific">Hyphococcus aureus</name>
    <dbReference type="NCBI Taxonomy" id="2666033"/>
    <lineage>
        <taxon>Bacteria</taxon>
        <taxon>Pseudomonadati</taxon>
        <taxon>Pseudomonadota</taxon>
        <taxon>Alphaproteobacteria</taxon>
        <taxon>Parvularculales</taxon>
        <taxon>Parvularculaceae</taxon>
        <taxon>Hyphococcus</taxon>
    </lineage>
</organism>